<gene>
    <name evidence="1" type="ORF">A5760_23955</name>
</gene>
<dbReference type="OrthoDB" id="4380821at2"/>
<name>A0A1A0VZ49_9MYCO</name>
<dbReference type="EMBL" id="LZSX01000008">
    <property type="protein sequence ID" value="OBB88502.1"/>
    <property type="molecule type" value="Genomic_DNA"/>
</dbReference>
<dbReference type="InterPro" id="IPR036291">
    <property type="entry name" value="NAD(P)-bd_dom_sf"/>
</dbReference>
<sequence>MARSRVNNGAVAVPPHPVADLPEDDFDLVIQINLKGVFYAVSAAWPLSDRASYVTGVALPVTGGAAV</sequence>
<evidence type="ECO:0000313" key="1">
    <source>
        <dbReference type="EMBL" id="OBB88502.1"/>
    </source>
</evidence>
<proteinExistence type="predicted"/>
<dbReference type="Proteomes" id="UP000091914">
    <property type="component" value="Unassembled WGS sequence"/>
</dbReference>
<reference evidence="1" key="1">
    <citation type="submission" date="2016-06" db="EMBL/GenBank/DDBJ databases">
        <authorList>
            <person name="Kjaerup R.B."/>
            <person name="Dalgaard T.S."/>
            <person name="Juul-Madsen H.R."/>
        </authorList>
    </citation>
    <scope>NUCLEOTIDE SEQUENCE [LARGE SCALE GENOMIC DNA]</scope>
    <source>
        <strain evidence="1">852002-51834_SCH5396731</strain>
    </source>
</reference>
<protein>
    <submittedName>
        <fullName evidence="1">Uncharacterized protein</fullName>
    </submittedName>
</protein>
<accession>A0A1A0VZ49</accession>
<dbReference type="Gene3D" id="3.40.50.720">
    <property type="entry name" value="NAD(P)-binding Rossmann-like Domain"/>
    <property type="match status" value="1"/>
</dbReference>
<dbReference type="AlphaFoldDB" id="A0A1A0VZ49"/>
<comment type="caution">
    <text evidence="1">The sequence shown here is derived from an EMBL/GenBank/DDBJ whole genome shotgun (WGS) entry which is preliminary data.</text>
</comment>
<dbReference type="RefSeq" id="WP_064877317.1">
    <property type="nucleotide sequence ID" value="NZ_LZSX01000008.1"/>
</dbReference>
<dbReference type="SUPFAM" id="SSF51735">
    <property type="entry name" value="NAD(P)-binding Rossmann-fold domains"/>
    <property type="match status" value="1"/>
</dbReference>
<organism evidence="1">
    <name type="scientific">Mycobacterium colombiense</name>
    <dbReference type="NCBI Taxonomy" id="339268"/>
    <lineage>
        <taxon>Bacteria</taxon>
        <taxon>Bacillati</taxon>
        <taxon>Actinomycetota</taxon>
        <taxon>Actinomycetes</taxon>
        <taxon>Mycobacteriales</taxon>
        <taxon>Mycobacteriaceae</taxon>
        <taxon>Mycobacterium</taxon>
        <taxon>Mycobacterium avium complex (MAC)</taxon>
    </lineage>
</organism>